<dbReference type="NCBIfam" id="TIGR04056">
    <property type="entry name" value="OMP_RagA_SusC"/>
    <property type="match status" value="1"/>
</dbReference>
<proteinExistence type="inferred from homology"/>
<keyword evidence="5 7" id="KW-0472">Membrane</keyword>
<evidence type="ECO:0000256" key="7">
    <source>
        <dbReference type="PROSITE-ProRule" id="PRU01360"/>
    </source>
</evidence>
<feature type="domain" description="TonB-dependent receptor plug" evidence="9">
    <location>
        <begin position="209"/>
        <end position="336"/>
    </location>
</feature>
<comment type="caution">
    <text evidence="10">The sequence shown here is derived from an EMBL/GenBank/DDBJ whole genome shotgun (WGS) entry which is preliminary data.</text>
</comment>
<evidence type="ECO:0000256" key="1">
    <source>
        <dbReference type="ARBA" id="ARBA00004571"/>
    </source>
</evidence>
<evidence type="ECO:0000313" key="10">
    <source>
        <dbReference type="EMBL" id="MBC5622385.1"/>
    </source>
</evidence>
<keyword evidence="11" id="KW-1185">Reference proteome</keyword>
<keyword evidence="4 7" id="KW-0812">Transmembrane</keyword>
<accession>A0ABR7D371</accession>
<feature type="signal peptide" evidence="8">
    <location>
        <begin position="1"/>
        <end position="26"/>
    </location>
</feature>
<organism evidence="10 11">
    <name type="scientific">Butyricimonas hominis</name>
    <dbReference type="NCBI Taxonomy" id="2763032"/>
    <lineage>
        <taxon>Bacteria</taxon>
        <taxon>Pseudomonadati</taxon>
        <taxon>Bacteroidota</taxon>
        <taxon>Bacteroidia</taxon>
        <taxon>Bacteroidales</taxon>
        <taxon>Odoribacteraceae</taxon>
        <taxon>Butyricimonas</taxon>
    </lineage>
</organism>
<dbReference type="SUPFAM" id="SSF56935">
    <property type="entry name" value="Porins"/>
    <property type="match status" value="1"/>
</dbReference>
<dbReference type="Gene3D" id="2.60.40.1120">
    <property type="entry name" value="Carboxypeptidase-like, regulatory domain"/>
    <property type="match status" value="1"/>
</dbReference>
<dbReference type="Proteomes" id="UP000646484">
    <property type="component" value="Unassembled WGS sequence"/>
</dbReference>
<sequence length="1205" mass="136983">MKKSKTLKIMRLLMIFCFFFISGAMANSYSQEQVVSLDLHKCDVNTLCQEIWKQTGLRFIYNEEHVKDLKAFNVKASGKTVREVLDEVFRNTSLRYFFEQDIIYITNKDDDNKKKESKTVTGTVKDRRGEPLPGVTVLVKGTSVGVVSDIEGKFKIAIPRDTVTFIFSFVGMKRQEVKYIPGKKLDIVMDEDVEEMEEVVITGYQKIDKRHLTSAVTTLKADDINVAGISTIDKMLEGHVPGMIFMQNSGQVGAAPKLRIRGSSTVLGSREPLWVLDGIILHDPVNVDPSQINDLDFVNLLGNAISGLNPDDIEQIDVLKDASATALYGTRAANGVIVITTKKGKIGPPTVSYSMTGSLSLRPRYGDREVNMMNSEERMAFSRELIEKGVMFTRLNAWVGYEAAISDYWNGKMDFDEFQSLVSRYETTNTDWFKLLCRDAFSHNHTLSLSGGTDNIRYYASLGYNDEKGVLKGEQNKRYSTNLNVTANYNKFSARFALQANVNEKSYTPEEIDVLNYAFNTARTIPAYNEDGSLYYYDRIGEEDGSFRYPFNILNEVRNSSRDIETSGFTFNTSINYKFTSYLNAGLTISYSNSNTNEETYRGEETFYANELRDRVEESGKSNYMPFGGELNQLTSRNKSYTVRLQTDFNKFLDAENIHLITASIGGELSSTRYRGLRQTRRCYIPGRGEIFAPVDINEYPLYGTWLATDELARGKRTNSLTNMMSGYFTLSYSYRDRYVLTFNTRSDASNKFGSKSNSKFLPIWAIAGRWNTKEDVLKTVNWVDLLSLRVSFGYQGNMLDSQTPELIIKKGDPNNQFGNKYESTVNSFPNPNLKWEKTSSLNVGLDFSFLNTAIKGTVSYYYKKTTDAFLSKTISEINGITNYTVNSGTIENQGWEMSLNFIPFNPQGGTDGFRWSIDPQIGQVLNKLLNRAINNKDKVTRDEITYADYLSGNVEIPGRSLNSFYSYKFKGLDPNDGRPMFYDIELDEVKEKYLAMDDKEEVYKTVMKYSGCRVPVLQGSINNKLSYKRLVLGFNFTYSLGSKIRLMKLYPNLSGSYGTLAPQPHQNVRREYLKRWQKAGDEMYTDIPGIVGGTEFTNSLSPWWRDYSFAFGSNIWEMYDNSNIRVVSGNYLRLSSMTLRYLFTENLCKKMHLRSASIEFTGTNLFTLCNKKLKGQDPATQSGSSPTINMSIRPTYSCRLNITF</sequence>
<evidence type="ECO:0000256" key="8">
    <source>
        <dbReference type="SAM" id="SignalP"/>
    </source>
</evidence>
<evidence type="ECO:0000256" key="3">
    <source>
        <dbReference type="ARBA" id="ARBA00022452"/>
    </source>
</evidence>
<dbReference type="PROSITE" id="PS52016">
    <property type="entry name" value="TONB_DEPENDENT_REC_3"/>
    <property type="match status" value="1"/>
</dbReference>
<evidence type="ECO:0000313" key="11">
    <source>
        <dbReference type="Proteomes" id="UP000646484"/>
    </source>
</evidence>
<dbReference type="Gene3D" id="2.170.130.10">
    <property type="entry name" value="TonB-dependent receptor, plug domain"/>
    <property type="match status" value="1"/>
</dbReference>
<keyword evidence="3 7" id="KW-1134">Transmembrane beta strand</keyword>
<dbReference type="InterPro" id="IPR037066">
    <property type="entry name" value="Plug_dom_sf"/>
</dbReference>
<dbReference type="EMBL" id="JACOOH010000006">
    <property type="protein sequence ID" value="MBC5622385.1"/>
    <property type="molecule type" value="Genomic_DNA"/>
</dbReference>
<dbReference type="InterPro" id="IPR008969">
    <property type="entry name" value="CarboxyPept-like_regulatory"/>
</dbReference>
<dbReference type="InterPro" id="IPR012910">
    <property type="entry name" value="Plug_dom"/>
</dbReference>
<feature type="chain" id="PRO_5046422337" evidence="8">
    <location>
        <begin position="27"/>
        <end position="1205"/>
    </location>
</feature>
<dbReference type="InterPro" id="IPR036942">
    <property type="entry name" value="Beta-barrel_TonB_sf"/>
</dbReference>
<comment type="subcellular location">
    <subcellularLocation>
        <location evidence="1 7">Cell outer membrane</location>
        <topology evidence="1 7">Multi-pass membrane protein</topology>
    </subcellularLocation>
</comment>
<comment type="similarity">
    <text evidence="7">Belongs to the TonB-dependent receptor family.</text>
</comment>
<dbReference type="Gene3D" id="2.40.170.20">
    <property type="entry name" value="TonB-dependent receptor, beta-barrel domain"/>
    <property type="match status" value="1"/>
</dbReference>
<evidence type="ECO:0000256" key="4">
    <source>
        <dbReference type="ARBA" id="ARBA00022692"/>
    </source>
</evidence>
<dbReference type="InterPro" id="IPR023997">
    <property type="entry name" value="TonB-dep_OMP_SusC/RagA_CS"/>
</dbReference>
<name>A0ABR7D371_9BACT</name>
<keyword evidence="6 7" id="KW-0998">Cell outer membrane</keyword>
<dbReference type="Pfam" id="PF13715">
    <property type="entry name" value="CarbopepD_reg_2"/>
    <property type="match status" value="1"/>
</dbReference>
<keyword evidence="8" id="KW-0732">Signal</keyword>
<dbReference type="Pfam" id="PF07715">
    <property type="entry name" value="Plug"/>
    <property type="match status" value="1"/>
</dbReference>
<dbReference type="NCBIfam" id="TIGR04057">
    <property type="entry name" value="SusC_RagA_signa"/>
    <property type="match status" value="1"/>
</dbReference>
<evidence type="ECO:0000256" key="2">
    <source>
        <dbReference type="ARBA" id="ARBA00022448"/>
    </source>
</evidence>
<evidence type="ECO:0000256" key="6">
    <source>
        <dbReference type="ARBA" id="ARBA00023237"/>
    </source>
</evidence>
<evidence type="ECO:0000256" key="5">
    <source>
        <dbReference type="ARBA" id="ARBA00023136"/>
    </source>
</evidence>
<reference evidence="10 11" key="1">
    <citation type="submission" date="2020-08" db="EMBL/GenBank/DDBJ databases">
        <title>Genome public.</title>
        <authorList>
            <person name="Liu C."/>
            <person name="Sun Q."/>
        </authorList>
    </citation>
    <scope>NUCLEOTIDE SEQUENCE [LARGE SCALE GENOMIC DNA]</scope>
    <source>
        <strain evidence="10 11">NSJ-56</strain>
    </source>
</reference>
<dbReference type="InterPro" id="IPR039426">
    <property type="entry name" value="TonB-dep_rcpt-like"/>
</dbReference>
<dbReference type="SUPFAM" id="SSF49464">
    <property type="entry name" value="Carboxypeptidase regulatory domain-like"/>
    <property type="match status" value="1"/>
</dbReference>
<dbReference type="InterPro" id="IPR023996">
    <property type="entry name" value="TonB-dep_OMP_SusC/RagA"/>
</dbReference>
<protein>
    <submittedName>
        <fullName evidence="10">SusC/RagA family TonB-linked outer membrane protein</fullName>
    </submittedName>
</protein>
<keyword evidence="2 7" id="KW-0813">Transport</keyword>
<evidence type="ECO:0000259" key="9">
    <source>
        <dbReference type="Pfam" id="PF07715"/>
    </source>
</evidence>
<gene>
    <name evidence="10" type="ORF">H8S64_14895</name>
</gene>